<accession>A0ACB8SSP9</accession>
<proteinExistence type="predicted"/>
<reference evidence="1" key="2">
    <citation type="journal article" date="2022" name="New Phytol.">
        <title>Evolutionary transition to the ectomycorrhizal habit in the genomes of a hyperdiverse lineage of mushroom-forming fungi.</title>
        <authorList>
            <person name="Looney B."/>
            <person name="Miyauchi S."/>
            <person name="Morin E."/>
            <person name="Drula E."/>
            <person name="Courty P.E."/>
            <person name="Kohler A."/>
            <person name="Kuo A."/>
            <person name="LaButti K."/>
            <person name="Pangilinan J."/>
            <person name="Lipzen A."/>
            <person name="Riley R."/>
            <person name="Andreopoulos W."/>
            <person name="He G."/>
            <person name="Johnson J."/>
            <person name="Nolan M."/>
            <person name="Tritt A."/>
            <person name="Barry K.W."/>
            <person name="Grigoriev I.V."/>
            <person name="Nagy L.G."/>
            <person name="Hibbett D."/>
            <person name="Henrissat B."/>
            <person name="Matheny P.B."/>
            <person name="Labbe J."/>
            <person name="Martin F.M."/>
        </authorList>
    </citation>
    <scope>NUCLEOTIDE SEQUENCE</scope>
    <source>
        <strain evidence="1">HHB10654</strain>
    </source>
</reference>
<gene>
    <name evidence="1" type="ORF">BV25DRAFT_1172953</name>
</gene>
<organism evidence="1 2">
    <name type="scientific">Artomyces pyxidatus</name>
    <dbReference type="NCBI Taxonomy" id="48021"/>
    <lineage>
        <taxon>Eukaryota</taxon>
        <taxon>Fungi</taxon>
        <taxon>Dikarya</taxon>
        <taxon>Basidiomycota</taxon>
        <taxon>Agaricomycotina</taxon>
        <taxon>Agaricomycetes</taxon>
        <taxon>Russulales</taxon>
        <taxon>Auriscalpiaceae</taxon>
        <taxon>Artomyces</taxon>
    </lineage>
</organism>
<protein>
    <submittedName>
        <fullName evidence="1">Uncharacterized protein</fullName>
    </submittedName>
</protein>
<comment type="caution">
    <text evidence="1">The sequence shown here is derived from an EMBL/GenBank/DDBJ whole genome shotgun (WGS) entry which is preliminary data.</text>
</comment>
<evidence type="ECO:0000313" key="2">
    <source>
        <dbReference type="Proteomes" id="UP000814140"/>
    </source>
</evidence>
<evidence type="ECO:0000313" key="1">
    <source>
        <dbReference type="EMBL" id="KAI0058931.1"/>
    </source>
</evidence>
<name>A0ACB8SSP9_9AGAM</name>
<dbReference type="Proteomes" id="UP000814140">
    <property type="component" value="Unassembled WGS sequence"/>
</dbReference>
<keyword evidence="2" id="KW-1185">Reference proteome</keyword>
<reference evidence="1" key="1">
    <citation type="submission" date="2021-03" db="EMBL/GenBank/DDBJ databases">
        <authorList>
            <consortium name="DOE Joint Genome Institute"/>
            <person name="Ahrendt S."/>
            <person name="Looney B.P."/>
            <person name="Miyauchi S."/>
            <person name="Morin E."/>
            <person name="Drula E."/>
            <person name="Courty P.E."/>
            <person name="Chicoki N."/>
            <person name="Fauchery L."/>
            <person name="Kohler A."/>
            <person name="Kuo A."/>
            <person name="Labutti K."/>
            <person name="Pangilinan J."/>
            <person name="Lipzen A."/>
            <person name="Riley R."/>
            <person name="Andreopoulos W."/>
            <person name="He G."/>
            <person name="Johnson J."/>
            <person name="Barry K.W."/>
            <person name="Grigoriev I.V."/>
            <person name="Nagy L."/>
            <person name="Hibbett D."/>
            <person name="Henrissat B."/>
            <person name="Matheny P.B."/>
            <person name="Labbe J."/>
            <person name="Martin F."/>
        </authorList>
    </citation>
    <scope>NUCLEOTIDE SEQUENCE</scope>
    <source>
        <strain evidence="1">HHB10654</strain>
    </source>
</reference>
<dbReference type="EMBL" id="MU277230">
    <property type="protein sequence ID" value="KAI0058931.1"/>
    <property type="molecule type" value="Genomic_DNA"/>
</dbReference>
<sequence length="215" mass="23616">MLSCLSAVSVSSESTVGSLSFSDPRCEVHALFYDSRTFFAALIALFVAETTTLCVLVGLVGPTTVVNSHCLVTSISDLFTVYWCVFPRLVSSPNADNSVRRAVSLSFQSLLFALTLFKFFVAVRAGWGRTSVLARLATDGTWAYALIFSVMFANALLYSFEHTPLAGLCFSWLLTVLSISVRYHFICVDRDLTLRLGFWHTGISPSPRPSTDVQV</sequence>